<name>A0A7S0U9S6_HEMAN</name>
<feature type="transmembrane region" description="Helical" evidence="1">
    <location>
        <begin position="22"/>
        <end position="41"/>
    </location>
</feature>
<proteinExistence type="predicted"/>
<organism evidence="2">
    <name type="scientific">Hemiselmis andersenii</name>
    <name type="common">Cryptophyte alga</name>
    <dbReference type="NCBI Taxonomy" id="464988"/>
    <lineage>
        <taxon>Eukaryota</taxon>
        <taxon>Cryptophyceae</taxon>
        <taxon>Cryptomonadales</taxon>
        <taxon>Hemiselmidaceae</taxon>
        <taxon>Hemiselmis</taxon>
    </lineage>
</organism>
<keyword evidence="1" id="KW-0472">Membrane</keyword>
<evidence type="ECO:0000256" key="1">
    <source>
        <dbReference type="SAM" id="Phobius"/>
    </source>
</evidence>
<accession>A0A7S0U9S6</accession>
<dbReference type="EMBL" id="HBFK01037900">
    <property type="protein sequence ID" value="CAD8756452.1"/>
    <property type="molecule type" value="Transcribed_RNA"/>
</dbReference>
<dbReference type="AlphaFoldDB" id="A0A7S0U9S6"/>
<reference evidence="2" key="1">
    <citation type="submission" date="2021-01" db="EMBL/GenBank/DDBJ databases">
        <authorList>
            <person name="Corre E."/>
            <person name="Pelletier E."/>
            <person name="Niang G."/>
            <person name="Scheremetjew M."/>
            <person name="Finn R."/>
            <person name="Kale V."/>
            <person name="Holt S."/>
            <person name="Cochrane G."/>
            <person name="Meng A."/>
            <person name="Brown T."/>
            <person name="Cohen L."/>
        </authorList>
    </citation>
    <scope>NUCLEOTIDE SEQUENCE</scope>
    <source>
        <strain evidence="2">CCMP441</strain>
    </source>
</reference>
<evidence type="ECO:0000313" key="2">
    <source>
        <dbReference type="EMBL" id="CAD8756452.1"/>
    </source>
</evidence>
<protein>
    <submittedName>
        <fullName evidence="2">Uncharacterized protein</fullName>
    </submittedName>
</protein>
<keyword evidence="1" id="KW-0812">Transmembrane</keyword>
<gene>
    <name evidence="2" type="ORF">HAND1043_LOCUS22961</name>
</gene>
<sequence length="109" mass="11658">MARIIQDGAYLLLFTYSLCADIFAACFCLMMRAGWLLLLSLDFAAPDERARPPQGTDRLSCCWRPDLEKVGFADGACDVFTGAPFGCSSGSTGFQIGCGERSALLAGLC</sequence>
<keyword evidence="1" id="KW-1133">Transmembrane helix</keyword>